<gene>
    <name evidence="1" type="ORF">SAMN04488047_105216</name>
</gene>
<organism evidence="1 2">
    <name type="scientific">Tranquillimonas alkanivorans</name>
    <dbReference type="NCBI Taxonomy" id="441119"/>
    <lineage>
        <taxon>Bacteria</taxon>
        <taxon>Pseudomonadati</taxon>
        <taxon>Pseudomonadota</taxon>
        <taxon>Alphaproteobacteria</taxon>
        <taxon>Rhodobacterales</taxon>
        <taxon>Roseobacteraceae</taxon>
        <taxon>Tranquillimonas</taxon>
    </lineage>
</organism>
<dbReference type="STRING" id="441119.SAMN04488047_105216"/>
<name>A0A1I5PRA0_9RHOB</name>
<dbReference type="EMBL" id="FOXA01000005">
    <property type="protein sequence ID" value="SFP36513.1"/>
    <property type="molecule type" value="Genomic_DNA"/>
</dbReference>
<protein>
    <submittedName>
        <fullName evidence="1">Uncharacterized protein</fullName>
    </submittedName>
</protein>
<evidence type="ECO:0000313" key="2">
    <source>
        <dbReference type="Proteomes" id="UP000199356"/>
    </source>
</evidence>
<dbReference type="PROSITE" id="PS51257">
    <property type="entry name" value="PROKAR_LIPOPROTEIN"/>
    <property type="match status" value="1"/>
</dbReference>
<dbReference type="RefSeq" id="WP_177215105.1">
    <property type="nucleotide sequence ID" value="NZ_FOXA01000005.1"/>
</dbReference>
<keyword evidence="2" id="KW-1185">Reference proteome</keyword>
<sequence length="54" mass="5822">MTTKMKLALMAPVALFLAGCETMGDDMGYDSEGVIFEESVEAPTDGFENEIEAD</sequence>
<reference evidence="1 2" key="1">
    <citation type="submission" date="2016-10" db="EMBL/GenBank/DDBJ databases">
        <authorList>
            <person name="de Groot N.N."/>
        </authorList>
    </citation>
    <scope>NUCLEOTIDE SEQUENCE [LARGE SCALE GENOMIC DNA]</scope>
    <source>
        <strain evidence="1 2">DSM 19547</strain>
    </source>
</reference>
<dbReference type="AlphaFoldDB" id="A0A1I5PRA0"/>
<proteinExistence type="predicted"/>
<evidence type="ECO:0000313" key="1">
    <source>
        <dbReference type="EMBL" id="SFP36513.1"/>
    </source>
</evidence>
<dbReference type="Proteomes" id="UP000199356">
    <property type="component" value="Unassembled WGS sequence"/>
</dbReference>
<accession>A0A1I5PRA0</accession>